<sequence length="280" mass="31717">MISGENMIYLENSQIRVGVDLDFGGVITYLSAANNNLNQINRHDRGRCCQGSFYSGPDPYDSCTFMGKPWPWNPIGSGDRYGHSSRVLSHSKTSTSLNIKTKPLQWACDNVECECEFEKKIWLDEDAVRVQFTLHNHRSDKNDYGKKDQELPALYTIGKLGTLTCYTGNKPWTNGGLTVWEHPGFNPWTPGKIQCSEKWAAFYDEETQFGLGLYSKNNINFLTGFSGTKNKGGPYDSETGYIASLGELDIKADETYTYEFALVLGYIKTIRTWVYEQNNH</sequence>
<dbReference type="EMBL" id="JAOAOG010000339">
    <property type="protein sequence ID" value="KAJ6227002.1"/>
    <property type="molecule type" value="Genomic_DNA"/>
</dbReference>
<dbReference type="Proteomes" id="UP001146793">
    <property type="component" value="Unassembled WGS sequence"/>
</dbReference>
<accession>A0AAV7ZQ49</accession>
<dbReference type="AlphaFoldDB" id="A0AAV7ZQ49"/>
<dbReference type="Proteomes" id="UP001150062">
    <property type="component" value="Unassembled WGS sequence"/>
</dbReference>
<evidence type="ECO:0000313" key="4">
    <source>
        <dbReference type="Proteomes" id="UP001150062"/>
    </source>
</evidence>
<keyword evidence="4" id="KW-1185">Reference proteome</keyword>
<evidence type="ECO:0000313" key="2">
    <source>
        <dbReference type="EMBL" id="KAJ6227002.1"/>
    </source>
</evidence>
<comment type="caution">
    <text evidence="1">The sequence shown here is derived from an EMBL/GenBank/DDBJ whole genome shotgun (WGS) entry which is preliminary data.</text>
</comment>
<protein>
    <submittedName>
        <fullName evidence="1">Uncharacterized protein</fullName>
    </submittedName>
</protein>
<gene>
    <name evidence="1" type="ORF">M0812_11850</name>
    <name evidence="2" type="ORF">M0813_10540</name>
</gene>
<reference evidence="2" key="1">
    <citation type="submission" date="2022-08" db="EMBL/GenBank/DDBJ databases">
        <title>Novel sulfate-reducing endosymbionts in the free-living metamonad Anaeramoeba.</title>
        <authorList>
            <person name="Jerlstrom-Hultqvist J."/>
            <person name="Cepicka I."/>
            <person name="Gallot-Lavallee L."/>
            <person name="Salas-Leiva D."/>
            <person name="Curtis B.A."/>
            <person name="Zahonova K."/>
            <person name="Pipaliya S."/>
            <person name="Dacks J."/>
            <person name="Roger A.J."/>
        </authorList>
    </citation>
    <scope>NUCLEOTIDE SEQUENCE</scope>
    <source>
        <strain evidence="2">Schooner1</strain>
    </source>
</reference>
<evidence type="ECO:0000313" key="3">
    <source>
        <dbReference type="Proteomes" id="UP001146793"/>
    </source>
</evidence>
<proteinExistence type="predicted"/>
<evidence type="ECO:0000313" key="1">
    <source>
        <dbReference type="EMBL" id="KAJ3442120.1"/>
    </source>
</evidence>
<dbReference type="EMBL" id="JANTQA010000026">
    <property type="protein sequence ID" value="KAJ3442120.1"/>
    <property type="molecule type" value="Genomic_DNA"/>
</dbReference>
<name>A0AAV7ZQ49_9EUKA</name>
<reference evidence="1" key="2">
    <citation type="submission" date="2022-08" db="EMBL/GenBank/DDBJ databases">
        <title>Novel sulphate-reducing endosymbionts in the free-living metamonad Anaeramoeba.</title>
        <authorList>
            <person name="Jerlstrom-Hultqvist J."/>
            <person name="Cepicka I."/>
            <person name="Gallot-Lavallee L."/>
            <person name="Salas-Leiva D."/>
            <person name="Curtis B.A."/>
            <person name="Zahonova K."/>
            <person name="Pipaliya S."/>
            <person name="Dacks J."/>
            <person name="Roger A.J."/>
        </authorList>
    </citation>
    <scope>NUCLEOTIDE SEQUENCE</scope>
    <source>
        <strain evidence="1">Busselton2</strain>
    </source>
</reference>
<organism evidence="1 3">
    <name type="scientific">Anaeramoeba flamelloides</name>
    <dbReference type="NCBI Taxonomy" id="1746091"/>
    <lineage>
        <taxon>Eukaryota</taxon>
        <taxon>Metamonada</taxon>
        <taxon>Anaeramoebidae</taxon>
        <taxon>Anaeramoeba</taxon>
    </lineage>
</organism>